<dbReference type="PATRIC" id="fig|889306.3.peg.2142"/>
<proteinExistence type="predicted"/>
<name>A0A0C2VP43_9BACL</name>
<dbReference type="Proteomes" id="UP000031938">
    <property type="component" value="Unassembled WGS sequence"/>
</dbReference>
<dbReference type="AlphaFoldDB" id="A0A0C2VP43"/>
<comment type="caution">
    <text evidence="1">The sequence shown here is derived from an EMBL/GenBank/DDBJ whole genome shotgun (WGS) entry which is preliminary data.</text>
</comment>
<dbReference type="RefSeq" id="WP_157841483.1">
    <property type="nucleotide sequence ID" value="NZ_JXRP01000017.1"/>
</dbReference>
<protein>
    <submittedName>
        <fullName evidence="1">Uncharacterized protein</fullName>
    </submittedName>
</protein>
<accession>A0A0C2VP43</accession>
<evidence type="ECO:0000313" key="1">
    <source>
        <dbReference type="EMBL" id="KIL45778.1"/>
    </source>
</evidence>
<sequence>MTEDQFIGTVVCLMDGVVRVMVDHDEDKWKKIMGKIEADAVFWFATKDDN</sequence>
<organism evidence="1 2">
    <name type="scientific">Jeotgalibacillus soli</name>
    <dbReference type="NCBI Taxonomy" id="889306"/>
    <lineage>
        <taxon>Bacteria</taxon>
        <taxon>Bacillati</taxon>
        <taxon>Bacillota</taxon>
        <taxon>Bacilli</taxon>
        <taxon>Bacillales</taxon>
        <taxon>Caryophanaceae</taxon>
        <taxon>Jeotgalibacillus</taxon>
    </lineage>
</organism>
<keyword evidence="2" id="KW-1185">Reference proteome</keyword>
<gene>
    <name evidence="1" type="ORF">KP78_21270</name>
</gene>
<dbReference type="EMBL" id="JXRP01000017">
    <property type="protein sequence ID" value="KIL45778.1"/>
    <property type="molecule type" value="Genomic_DNA"/>
</dbReference>
<reference evidence="1 2" key="1">
    <citation type="submission" date="2015-01" db="EMBL/GenBank/DDBJ databases">
        <title>Genome sequencing of Jeotgalibacillus soli.</title>
        <authorList>
            <person name="Goh K.M."/>
            <person name="Chan K.-G."/>
            <person name="Yaakop A.S."/>
            <person name="Ee R."/>
            <person name="Gan H.M."/>
            <person name="Chan C.S."/>
        </authorList>
    </citation>
    <scope>NUCLEOTIDE SEQUENCE [LARGE SCALE GENOMIC DNA]</scope>
    <source>
        <strain evidence="1 2">P9</strain>
    </source>
</reference>
<evidence type="ECO:0000313" key="2">
    <source>
        <dbReference type="Proteomes" id="UP000031938"/>
    </source>
</evidence>